<feature type="domain" description="N-acetyltransferase" evidence="2">
    <location>
        <begin position="98"/>
        <end position="252"/>
    </location>
</feature>
<dbReference type="Gene3D" id="3.40.630.30">
    <property type="match status" value="1"/>
</dbReference>
<proteinExistence type="predicted"/>
<sequence>MRRPRGVLACRRKGAGNAETQSVAPISRAPAPDPRESRTGGPAARSKPRRGHAHPPHFAAPPVRPKSRRQKMTLTNAPDSTLSEATETCLQTRSGVDLRLRPVADSDADIVNQFFDGLTADDMQFRFLSGQSHLSSAQLAAMIGVDHRHREHLLAFDAATSELIASLLIAADEAFVTAEVAISVAPAYKTRGVGWTLLNHAVDLARVRGLKTLRSIESRANRGAMEVERTLGFKASDYDGDATLALLELELR</sequence>
<evidence type="ECO:0000259" key="2">
    <source>
        <dbReference type="PROSITE" id="PS51186"/>
    </source>
</evidence>
<dbReference type="InterPro" id="IPR000182">
    <property type="entry name" value="GNAT_dom"/>
</dbReference>
<comment type="caution">
    <text evidence="3">The sequence shown here is derived from an EMBL/GenBank/DDBJ whole genome shotgun (WGS) entry which is preliminary data.</text>
</comment>
<organism evidence="3 4">
    <name type="scientific">Sphingopyxis witflariensis</name>
    <dbReference type="NCBI Taxonomy" id="173675"/>
    <lineage>
        <taxon>Bacteria</taxon>
        <taxon>Pseudomonadati</taxon>
        <taxon>Pseudomonadota</taxon>
        <taxon>Alphaproteobacteria</taxon>
        <taxon>Sphingomonadales</taxon>
        <taxon>Sphingomonadaceae</taxon>
        <taxon>Sphingopyxis</taxon>
    </lineage>
</organism>
<reference evidence="3 4" key="1">
    <citation type="journal article" date="2002" name="Int. J. Syst. Evol. Microbiol.">
        <title>Sphingopyxis witflariensis sp. nov., isolated from activated sludge.</title>
        <authorList>
            <person name="Kampfer P."/>
            <person name="Witzenberger R."/>
            <person name="Denner E.B."/>
            <person name="Busse H.J."/>
            <person name="Neef A."/>
        </authorList>
    </citation>
    <scope>NUCLEOTIDE SEQUENCE [LARGE SCALE GENOMIC DNA]</scope>
    <source>
        <strain evidence="3 4">DSM 14551</strain>
    </source>
</reference>
<dbReference type="PROSITE" id="PS51186">
    <property type="entry name" value="GNAT"/>
    <property type="match status" value="1"/>
</dbReference>
<dbReference type="InterPro" id="IPR016181">
    <property type="entry name" value="Acyl_CoA_acyltransferase"/>
</dbReference>
<evidence type="ECO:0000313" key="4">
    <source>
        <dbReference type="Proteomes" id="UP000197097"/>
    </source>
</evidence>
<evidence type="ECO:0000256" key="1">
    <source>
        <dbReference type="SAM" id="MobiDB-lite"/>
    </source>
</evidence>
<gene>
    <name evidence="3" type="ORF">CDQ91_20100</name>
</gene>
<dbReference type="SUPFAM" id="SSF55729">
    <property type="entry name" value="Acyl-CoA N-acyltransferases (Nat)"/>
    <property type="match status" value="1"/>
</dbReference>
<dbReference type="Proteomes" id="UP000197097">
    <property type="component" value="Unassembled WGS sequence"/>
</dbReference>
<feature type="compositionally biased region" description="Basic residues" evidence="1">
    <location>
        <begin position="1"/>
        <end position="14"/>
    </location>
</feature>
<dbReference type="EMBL" id="NISJ01000019">
    <property type="protein sequence ID" value="OWQ90640.1"/>
    <property type="molecule type" value="Genomic_DNA"/>
</dbReference>
<name>A0A246JDJ3_9SPHN</name>
<keyword evidence="4" id="KW-1185">Reference proteome</keyword>
<feature type="compositionally biased region" description="Basic residues" evidence="1">
    <location>
        <begin position="46"/>
        <end position="55"/>
    </location>
</feature>
<protein>
    <recommendedName>
        <fullName evidence="2">N-acetyltransferase domain-containing protein</fullName>
    </recommendedName>
</protein>
<accession>A0A246JDJ3</accession>
<dbReference type="Pfam" id="PF00583">
    <property type="entry name" value="Acetyltransf_1"/>
    <property type="match status" value="1"/>
</dbReference>
<dbReference type="AlphaFoldDB" id="A0A246JDJ3"/>
<feature type="region of interest" description="Disordered" evidence="1">
    <location>
        <begin position="1"/>
        <end position="69"/>
    </location>
</feature>
<dbReference type="CDD" id="cd04301">
    <property type="entry name" value="NAT_SF"/>
    <property type="match status" value="1"/>
</dbReference>
<dbReference type="GO" id="GO:0016747">
    <property type="term" value="F:acyltransferase activity, transferring groups other than amino-acyl groups"/>
    <property type="evidence" value="ECO:0007669"/>
    <property type="project" value="InterPro"/>
</dbReference>
<evidence type="ECO:0000313" key="3">
    <source>
        <dbReference type="EMBL" id="OWQ90640.1"/>
    </source>
</evidence>